<evidence type="ECO:0000313" key="2">
    <source>
        <dbReference type="EMBL" id="CAF4075852.1"/>
    </source>
</evidence>
<organism evidence="2 3">
    <name type="scientific">Adineta steineri</name>
    <dbReference type="NCBI Taxonomy" id="433720"/>
    <lineage>
        <taxon>Eukaryota</taxon>
        <taxon>Metazoa</taxon>
        <taxon>Spiralia</taxon>
        <taxon>Gnathifera</taxon>
        <taxon>Rotifera</taxon>
        <taxon>Eurotatoria</taxon>
        <taxon>Bdelloidea</taxon>
        <taxon>Adinetida</taxon>
        <taxon>Adinetidae</taxon>
        <taxon>Adineta</taxon>
    </lineage>
</organism>
<dbReference type="OrthoDB" id="10074407at2759"/>
<dbReference type="AlphaFoldDB" id="A0A819SRQ6"/>
<dbReference type="EMBL" id="CAJOAY010004593">
    <property type="protein sequence ID" value="CAF4075852.1"/>
    <property type="molecule type" value="Genomic_DNA"/>
</dbReference>
<proteinExistence type="predicted"/>
<reference evidence="2" key="1">
    <citation type="submission" date="2021-02" db="EMBL/GenBank/DDBJ databases">
        <authorList>
            <person name="Nowell W R."/>
        </authorList>
    </citation>
    <scope>NUCLEOTIDE SEQUENCE</scope>
</reference>
<dbReference type="Proteomes" id="UP000663891">
    <property type="component" value="Unassembled WGS sequence"/>
</dbReference>
<evidence type="ECO:0000313" key="1">
    <source>
        <dbReference type="EMBL" id="CAF1353934.1"/>
    </source>
</evidence>
<dbReference type="EMBL" id="CAJNON010000685">
    <property type="protein sequence ID" value="CAF1353934.1"/>
    <property type="molecule type" value="Genomic_DNA"/>
</dbReference>
<dbReference type="Proteomes" id="UP000663881">
    <property type="component" value="Unassembled WGS sequence"/>
</dbReference>
<accession>A0A819SRQ6</accession>
<sequence length="105" mass="12776">MESDNIKQMKYDVQWKTTCLWKIINQWIRDMDVLQRDENMKVLIELVEWITFIRRWAKRRINEELVNQVPEEIAKCAEFEHKSEKELDEMLKIAVEFVAVYITNG</sequence>
<evidence type="ECO:0000313" key="3">
    <source>
        <dbReference type="Proteomes" id="UP000663881"/>
    </source>
</evidence>
<protein>
    <submittedName>
        <fullName evidence="2">Uncharacterized protein</fullName>
    </submittedName>
</protein>
<gene>
    <name evidence="2" type="ORF">OKA104_LOCUS34260</name>
    <name evidence="1" type="ORF">VCS650_LOCUS33926</name>
</gene>
<name>A0A819SRQ6_9BILA</name>
<comment type="caution">
    <text evidence="2">The sequence shown here is derived from an EMBL/GenBank/DDBJ whole genome shotgun (WGS) entry which is preliminary data.</text>
</comment>